<name>A0A2T7P8M6_POMCA</name>
<comment type="caution">
    <text evidence="1">The sequence shown here is derived from an EMBL/GenBank/DDBJ whole genome shotgun (WGS) entry which is preliminary data.</text>
</comment>
<dbReference type="Proteomes" id="UP000245119">
    <property type="component" value="Linkage Group LG5"/>
</dbReference>
<dbReference type="AlphaFoldDB" id="A0A2T7P8M6"/>
<reference evidence="1 2" key="1">
    <citation type="submission" date="2018-04" db="EMBL/GenBank/DDBJ databases">
        <title>The genome of golden apple snail Pomacea canaliculata provides insight into stress tolerance and invasive adaptation.</title>
        <authorList>
            <person name="Liu C."/>
            <person name="Liu B."/>
            <person name="Ren Y."/>
            <person name="Zhang Y."/>
            <person name="Wang H."/>
            <person name="Li S."/>
            <person name="Jiang F."/>
            <person name="Yin L."/>
            <person name="Zhang G."/>
            <person name="Qian W."/>
            <person name="Fan W."/>
        </authorList>
    </citation>
    <scope>NUCLEOTIDE SEQUENCE [LARGE SCALE GENOMIC DNA]</scope>
    <source>
        <strain evidence="1">SZHN2017</strain>
        <tissue evidence="1">Muscle</tissue>
    </source>
</reference>
<gene>
    <name evidence="1" type="ORF">C0Q70_09018</name>
</gene>
<keyword evidence="2" id="KW-1185">Reference proteome</keyword>
<evidence type="ECO:0000313" key="2">
    <source>
        <dbReference type="Proteomes" id="UP000245119"/>
    </source>
</evidence>
<dbReference type="STRING" id="400727.A0A2T7P8M6"/>
<organism evidence="1 2">
    <name type="scientific">Pomacea canaliculata</name>
    <name type="common">Golden apple snail</name>
    <dbReference type="NCBI Taxonomy" id="400727"/>
    <lineage>
        <taxon>Eukaryota</taxon>
        <taxon>Metazoa</taxon>
        <taxon>Spiralia</taxon>
        <taxon>Lophotrochozoa</taxon>
        <taxon>Mollusca</taxon>
        <taxon>Gastropoda</taxon>
        <taxon>Caenogastropoda</taxon>
        <taxon>Architaenioglossa</taxon>
        <taxon>Ampullarioidea</taxon>
        <taxon>Ampullariidae</taxon>
        <taxon>Pomacea</taxon>
    </lineage>
</organism>
<protein>
    <submittedName>
        <fullName evidence="1">Uncharacterized protein</fullName>
    </submittedName>
</protein>
<proteinExistence type="predicted"/>
<dbReference type="EMBL" id="PZQS01000005">
    <property type="protein sequence ID" value="PVD29761.1"/>
    <property type="molecule type" value="Genomic_DNA"/>
</dbReference>
<evidence type="ECO:0000313" key="1">
    <source>
        <dbReference type="EMBL" id="PVD29761.1"/>
    </source>
</evidence>
<accession>A0A2T7P8M6</accession>
<sequence length="129" mass="14667">MNATLLYISLDYDITTFTSSNMPSAWEHKLLEISTQQKWILDQSKYPDVLTGMLHKRPCLQGKYAGDVISTEPIANDFAYVQLCIISHLGSGERRYHKPQAVLEVERTLQEEFKKMKAAKDGDVDCNPS</sequence>